<evidence type="ECO:0000259" key="9">
    <source>
        <dbReference type="Pfam" id="PF14416"/>
    </source>
</evidence>
<evidence type="ECO:0000259" key="8">
    <source>
        <dbReference type="Pfam" id="PF13839"/>
    </source>
</evidence>
<dbReference type="InterPro" id="IPR025846">
    <property type="entry name" value="TBL_N"/>
</dbReference>
<dbReference type="Pfam" id="PF14416">
    <property type="entry name" value="PMR5N"/>
    <property type="match status" value="2"/>
</dbReference>
<evidence type="ECO:0000256" key="6">
    <source>
        <dbReference type="ARBA" id="ARBA00023136"/>
    </source>
</evidence>
<sequence>MKAYMIAVPSGRSKSPNGLILLILTSFLLVSTTLFCLYENPVIVDRSSPPASENLAGNSTRLVRQCDLFSGNWVPVSKGPYYTNATKCVIDDRQNCMKFGRPDTEFLKWRWKPNECELPSFDATQFLELVRGKSMAFVGDSLARNQMQSLVCLLASVADPVDVSYGEDTRFRRWFYAEYNFTVAAFWSTYLVRSEEADPKGYSLTSLMKLYLDEVDESWAAHVQNFRYIIISAGQWFLRPLLYYEKGKIVGCYICNKKNVTSLTRYYGYKMVFRTSFRTLLNLDGFKGITFLRTFSPQHYENGEWNKGGNCMRRRPIGKQGMGMEEYILEFYWTQLAELTAAKREGRNRGLKFKPLDATRLMMLRPDGHPSHYGHGPRENVTIADCVHWCLPGPIDTWNEALLQIGKRTCPDVSSKRLSLLILSFLLLSTPFFCLYNYSFSPWRRDMELVYRRSSLPSSRAFGLVNQCDMFSGDWVPQVKAPYYTNETKCQIDDRQNCIKFGRPDTEFMKWRWKPSQCELPPFNATLFLELVRGKSLAFIGDSLARNQMQSLVCLLASAADPVDNSYTADPRFRLWFYAEYNFTLAIFWSVHLVKSEDADANIYPLTSQTLYLDEVDEIWANHIEKFNYVIISAGQWFLRPLVYYRKGKLIGCYACNKRKITGLSMYYGYQMAFRTSFRTLLNLENFKGTTFLRTISPQHYENGGWNTGGTCVRTRPIAKDEIRFEEYFLKLYSTQVAELIAADGKGKKRGLKFRILDPTDMMAERADGHPNHYAHGPGANFTNADCVHWCLPGPIDAWNEILLQVLQSEYNATSLMGKSTLPNQTNS</sequence>
<dbReference type="STRING" id="49390.A0A068U446"/>
<evidence type="ECO:0000256" key="2">
    <source>
        <dbReference type="ARBA" id="ARBA00007727"/>
    </source>
</evidence>
<proteinExistence type="inferred from homology"/>
<dbReference type="InParanoid" id="A0A068U446"/>
<organism evidence="10 11">
    <name type="scientific">Coffea canephora</name>
    <name type="common">Robusta coffee</name>
    <dbReference type="NCBI Taxonomy" id="49390"/>
    <lineage>
        <taxon>Eukaryota</taxon>
        <taxon>Viridiplantae</taxon>
        <taxon>Streptophyta</taxon>
        <taxon>Embryophyta</taxon>
        <taxon>Tracheophyta</taxon>
        <taxon>Spermatophyta</taxon>
        <taxon>Magnoliopsida</taxon>
        <taxon>eudicotyledons</taxon>
        <taxon>Gunneridae</taxon>
        <taxon>Pentapetalae</taxon>
        <taxon>asterids</taxon>
        <taxon>lamiids</taxon>
        <taxon>Gentianales</taxon>
        <taxon>Rubiaceae</taxon>
        <taxon>Ixoroideae</taxon>
        <taxon>Gardenieae complex</taxon>
        <taxon>Bertiereae - Coffeeae clade</taxon>
        <taxon>Coffeeae</taxon>
        <taxon>Coffea</taxon>
    </lineage>
</organism>
<accession>A0A068U446</accession>
<evidence type="ECO:0000313" key="10">
    <source>
        <dbReference type="EMBL" id="CDP02388.1"/>
    </source>
</evidence>
<evidence type="ECO:0000256" key="4">
    <source>
        <dbReference type="ARBA" id="ARBA00022968"/>
    </source>
</evidence>
<dbReference type="GO" id="GO:0016020">
    <property type="term" value="C:membrane"/>
    <property type="evidence" value="ECO:0007669"/>
    <property type="project" value="UniProtKB-SubCell"/>
</dbReference>
<dbReference type="InterPro" id="IPR029962">
    <property type="entry name" value="TBL"/>
</dbReference>
<keyword evidence="4" id="KW-0735">Signal-anchor</keyword>
<dbReference type="PANTHER" id="PTHR32285">
    <property type="entry name" value="PROTEIN TRICHOME BIREFRINGENCE-LIKE 9-RELATED"/>
    <property type="match status" value="1"/>
</dbReference>
<keyword evidence="5 7" id="KW-1133">Transmembrane helix</keyword>
<evidence type="ECO:0000313" key="11">
    <source>
        <dbReference type="Proteomes" id="UP000295252"/>
    </source>
</evidence>
<gene>
    <name evidence="10" type="ORF">GSCOC_T00039754001</name>
</gene>
<evidence type="ECO:0000256" key="1">
    <source>
        <dbReference type="ARBA" id="ARBA00004167"/>
    </source>
</evidence>
<dbReference type="GO" id="GO:0016413">
    <property type="term" value="F:O-acetyltransferase activity"/>
    <property type="evidence" value="ECO:0007669"/>
    <property type="project" value="InterPro"/>
</dbReference>
<evidence type="ECO:0000256" key="5">
    <source>
        <dbReference type="ARBA" id="ARBA00022989"/>
    </source>
</evidence>
<dbReference type="OMA" id="MQGYNDC"/>
<name>A0A068U446_COFCA</name>
<dbReference type="Pfam" id="PF13839">
    <property type="entry name" value="PC-Esterase"/>
    <property type="match status" value="2"/>
</dbReference>
<feature type="domain" description="Trichome birefringence-like C-terminal" evidence="8">
    <location>
        <begin position="520"/>
        <end position="805"/>
    </location>
</feature>
<dbReference type="AlphaFoldDB" id="A0A068U446"/>
<dbReference type="Proteomes" id="UP000295252">
    <property type="component" value="Chromosome IX"/>
</dbReference>
<evidence type="ECO:0000256" key="7">
    <source>
        <dbReference type="SAM" id="Phobius"/>
    </source>
</evidence>
<dbReference type="InterPro" id="IPR026057">
    <property type="entry name" value="TBL_C"/>
</dbReference>
<feature type="domain" description="Trichome birefringence-like C-terminal" evidence="8">
    <location>
        <begin position="118"/>
        <end position="404"/>
    </location>
</feature>
<dbReference type="PANTHER" id="PTHR32285:SF13">
    <property type="entry name" value="TRICHOME BIREFRINGENCE-LIKE N-TERMINAL DOMAIN-CONTAINING PROTEIN"/>
    <property type="match status" value="1"/>
</dbReference>
<evidence type="ECO:0000256" key="3">
    <source>
        <dbReference type="ARBA" id="ARBA00022692"/>
    </source>
</evidence>
<feature type="domain" description="Trichome birefringence-like N-terminal" evidence="9">
    <location>
        <begin position="467"/>
        <end position="519"/>
    </location>
</feature>
<reference evidence="11" key="1">
    <citation type="journal article" date="2014" name="Science">
        <title>The coffee genome provides insight into the convergent evolution of caffeine biosynthesis.</title>
        <authorList>
            <person name="Denoeud F."/>
            <person name="Carretero-Paulet L."/>
            <person name="Dereeper A."/>
            <person name="Droc G."/>
            <person name="Guyot R."/>
            <person name="Pietrella M."/>
            <person name="Zheng C."/>
            <person name="Alberti A."/>
            <person name="Anthony F."/>
            <person name="Aprea G."/>
            <person name="Aury J.M."/>
            <person name="Bento P."/>
            <person name="Bernard M."/>
            <person name="Bocs S."/>
            <person name="Campa C."/>
            <person name="Cenci A."/>
            <person name="Combes M.C."/>
            <person name="Crouzillat D."/>
            <person name="Da Silva C."/>
            <person name="Daddiego L."/>
            <person name="De Bellis F."/>
            <person name="Dussert S."/>
            <person name="Garsmeur O."/>
            <person name="Gayraud T."/>
            <person name="Guignon V."/>
            <person name="Jahn K."/>
            <person name="Jamilloux V."/>
            <person name="Joet T."/>
            <person name="Labadie K."/>
            <person name="Lan T."/>
            <person name="Leclercq J."/>
            <person name="Lepelley M."/>
            <person name="Leroy T."/>
            <person name="Li L.T."/>
            <person name="Librado P."/>
            <person name="Lopez L."/>
            <person name="Munoz A."/>
            <person name="Noel B."/>
            <person name="Pallavicini A."/>
            <person name="Perrotta G."/>
            <person name="Poncet V."/>
            <person name="Pot D."/>
            <person name="Priyono X."/>
            <person name="Rigoreau M."/>
            <person name="Rouard M."/>
            <person name="Rozas J."/>
            <person name="Tranchant-Dubreuil C."/>
            <person name="VanBuren R."/>
            <person name="Zhang Q."/>
            <person name="Andrade A.C."/>
            <person name="Argout X."/>
            <person name="Bertrand B."/>
            <person name="de Kochko A."/>
            <person name="Graziosi G."/>
            <person name="Henry R.J."/>
            <person name="Jayarama X."/>
            <person name="Ming R."/>
            <person name="Nagai C."/>
            <person name="Rounsley S."/>
            <person name="Sankoff D."/>
            <person name="Giuliano G."/>
            <person name="Albert V.A."/>
            <person name="Wincker P."/>
            <person name="Lashermes P."/>
        </authorList>
    </citation>
    <scope>NUCLEOTIDE SEQUENCE [LARGE SCALE GENOMIC DNA]</scope>
    <source>
        <strain evidence="11">cv. DH200-94</strain>
    </source>
</reference>
<keyword evidence="6 7" id="KW-0472">Membrane</keyword>
<keyword evidence="11" id="KW-1185">Reference proteome</keyword>
<dbReference type="Gramene" id="CDP02388">
    <property type="protein sequence ID" value="CDP02388"/>
    <property type="gene ID" value="GSCOC_T00039754001"/>
</dbReference>
<protein>
    <recommendedName>
        <fullName evidence="12">Trichome birefringence-like N-terminal domain-containing protein</fullName>
    </recommendedName>
</protein>
<dbReference type="GO" id="GO:0005794">
    <property type="term" value="C:Golgi apparatus"/>
    <property type="evidence" value="ECO:0007669"/>
    <property type="project" value="TreeGrafter"/>
</dbReference>
<keyword evidence="3 7" id="KW-0812">Transmembrane</keyword>
<dbReference type="OrthoDB" id="630188at2759"/>
<comment type="subcellular location">
    <subcellularLocation>
        <location evidence="1">Membrane</location>
        <topology evidence="1">Single-pass membrane protein</topology>
    </subcellularLocation>
</comment>
<evidence type="ECO:0008006" key="12">
    <source>
        <dbReference type="Google" id="ProtNLM"/>
    </source>
</evidence>
<dbReference type="PhylomeDB" id="A0A068U446"/>
<comment type="similarity">
    <text evidence="2">Belongs to the PC-esterase family. TBL subfamily.</text>
</comment>
<feature type="transmembrane region" description="Helical" evidence="7">
    <location>
        <begin position="418"/>
        <end position="438"/>
    </location>
</feature>
<feature type="domain" description="Trichome birefringence-like N-terminal" evidence="9">
    <location>
        <begin position="65"/>
        <end position="117"/>
    </location>
</feature>
<dbReference type="EMBL" id="HG739092">
    <property type="protein sequence ID" value="CDP02388.1"/>
    <property type="molecule type" value="Genomic_DNA"/>
</dbReference>